<evidence type="ECO:0000256" key="1">
    <source>
        <dbReference type="ARBA" id="ARBA00022670"/>
    </source>
</evidence>
<dbReference type="PANTHER" id="PTHR30217">
    <property type="entry name" value="PEPTIDASE U32 FAMILY"/>
    <property type="match status" value="1"/>
</dbReference>
<keyword evidence="5" id="KW-1185">Reference proteome</keyword>
<dbReference type="EMBL" id="BAABGR010000003">
    <property type="protein sequence ID" value="GAA4510436.1"/>
    <property type="molecule type" value="Genomic_DNA"/>
</dbReference>
<organism evidence="4 5">
    <name type="scientific">Sphingobacterium thermophilum</name>
    <dbReference type="NCBI Taxonomy" id="768534"/>
    <lineage>
        <taxon>Bacteria</taxon>
        <taxon>Pseudomonadati</taxon>
        <taxon>Bacteroidota</taxon>
        <taxon>Sphingobacteriia</taxon>
        <taxon>Sphingobacteriales</taxon>
        <taxon>Sphingobacteriaceae</taxon>
        <taxon>Sphingobacterium</taxon>
    </lineage>
</organism>
<protein>
    <submittedName>
        <fullName evidence="4">Peptidase U32 family protein</fullName>
    </submittedName>
</protein>
<proteinExistence type="inferred from homology"/>
<keyword evidence="2" id="KW-0378">Hydrolase</keyword>
<sequence length="427" mass="47662">MQNKKARVKEIEMIDKSLFEVMAPAGSKEAMAAAIKAGADSVYFGIEQLNMRARQTNNFLIDDLPEIAKLCSDNNVKSYITLNTIIYDHDISLMRRIIDKAKEAGITAVIASDLAVMNYARKVGMEVHISTQSNITNIETVEFYAQYADVMVMARELTLKQVGDIVKAIEKNDIRGPKGELVQIEIFAHGALCMAVSGKCYLSLHSHNASANRGACIQNCRRTYTVTDEEGIELQVDNEYIMSAKDLCTIDFLDKILEAGVRVLKIEGRGRAADYVYTTTKCYREAVDAFAEGTYTPEKIEQWKARLSEVYNRGFWDGYYLGRKMGEWSNVHGSLATTRKIYLGKGVKYFDKVGVGEFFIESQSLQKGDKIIVTGPTTGYVETEVEEIRLDSGEVVEKASKGQTVSFKIAEKIRPSDKLYKIVAANA</sequence>
<evidence type="ECO:0000313" key="5">
    <source>
        <dbReference type="Proteomes" id="UP001500394"/>
    </source>
</evidence>
<dbReference type="PANTHER" id="PTHR30217:SF6">
    <property type="entry name" value="TRNA HYDROXYLATION PROTEIN P"/>
    <property type="match status" value="1"/>
</dbReference>
<dbReference type="Proteomes" id="UP001500394">
    <property type="component" value="Unassembled WGS sequence"/>
</dbReference>
<dbReference type="PROSITE" id="PS01276">
    <property type="entry name" value="PEPTIDASE_U32"/>
    <property type="match status" value="1"/>
</dbReference>
<comment type="similarity">
    <text evidence="3">Belongs to the peptidase U32 family.</text>
</comment>
<accession>A0ABP8QTH4</accession>
<dbReference type="Pfam" id="PF01136">
    <property type="entry name" value="Peptidase_U32"/>
    <property type="match status" value="1"/>
</dbReference>
<dbReference type="InterPro" id="IPR051454">
    <property type="entry name" value="RNA/ubiquinone_mod_enzymes"/>
</dbReference>
<evidence type="ECO:0000256" key="2">
    <source>
        <dbReference type="ARBA" id="ARBA00022801"/>
    </source>
</evidence>
<comment type="caution">
    <text evidence="4">The sequence shown here is derived from an EMBL/GenBank/DDBJ whole genome shotgun (WGS) entry which is preliminary data.</text>
</comment>
<evidence type="ECO:0000256" key="3">
    <source>
        <dbReference type="ARBA" id="ARBA00038374"/>
    </source>
</evidence>
<name>A0ABP8QTH4_9SPHI</name>
<evidence type="ECO:0000313" key="4">
    <source>
        <dbReference type="EMBL" id="GAA4510436.1"/>
    </source>
</evidence>
<dbReference type="InterPro" id="IPR001539">
    <property type="entry name" value="Peptidase_U32"/>
</dbReference>
<gene>
    <name evidence="4" type="ORF">GCM10023173_01810</name>
</gene>
<reference evidence="5" key="1">
    <citation type="journal article" date="2019" name="Int. J. Syst. Evol. Microbiol.">
        <title>The Global Catalogue of Microorganisms (GCM) 10K type strain sequencing project: providing services to taxonomists for standard genome sequencing and annotation.</title>
        <authorList>
            <consortium name="The Broad Institute Genomics Platform"/>
            <consortium name="The Broad Institute Genome Sequencing Center for Infectious Disease"/>
            <person name="Wu L."/>
            <person name="Ma J."/>
        </authorList>
    </citation>
    <scope>NUCLEOTIDE SEQUENCE [LARGE SCALE GENOMIC DNA]</scope>
    <source>
        <strain evidence="5">JCM 17858</strain>
    </source>
</reference>
<keyword evidence="1" id="KW-0645">Protease</keyword>